<dbReference type="RefSeq" id="WP_006979058.1">
    <property type="nucleotide sequence ID" value="NZ_ABVL01000004.1"/>
</dbReference>
<name>B4CYJ4_9BACT</name>
<reference evidence="2 3" key="1">
    <citation type="journal article" date="2011" name="J. Bacteriol.">
        <title>Genome sequence of Chthoniobacter flavus Ellin428, an aerobic heterotrophic soil bacterium.</title>
        <authorList>
            <person name="Kant R."/>
            <person name="van Passel M.W."/>
            <person name="Palva A."/>
            <person name="Lucas S."/>
            <person name="Lapidus A."/>
            <person name="Glavina Del Rio T."/>
            <person name="Dalin E."/>
            <person name="Tice H."/>
            <person name="Bruce D."/>
            <person name="Goodwin L."/>
            <person name="Pitluck S."/>
            <person name="Larimer F.W."/>
            <person name="Land M.L."/>
            <person name="Hauser L."/>
            <person name="Sangwan P."/>
            <person name="de Vos W.M."/>
            <person name="Janssen P.H."/>
            <person name="Smidt H."/>
        </authorList>
    </citation>
    <scope>NUCLEOTIDE SEQUENCE [LARGE SCALE GENOMIC DNA]</scope>
    <source>
        <strain evidence="2 3">Ellin428</strain>
    </source>
</reference>
<feature type="domain" description="DUF5069" evidence="1">
    <location>
        <begin position="12"/>
        <end position="145"/>
    </location>
</feature>
<evidence type="ECO:0000313" key="2">
    <source>
        <dbReference type="EMBL" id="EDY20535.1"/>
    </source>
</evidence>
<dbReference type="AlphaFoldDB" id="B4CYJ4"/>
<sequence length="152" mass="17232">MSQFIAPDLTQRPPRSPRVKLGGYVLLPRLLDKCRALVAGKNGEYRFDGKGMNRHFLNFTGIDEAALQAEVATGKSDSEMLTWIQANARTPREPWEIAQWSNYHLQRGPDSDAETLQHFAEKVAQFSTTREDITTWFDLLDVDDYVSFGGQP</sequence>
<dbReference type="EMBL" id="ABVL01000004">
    <property type="protein sequence ID" value="EDY20535.1"/>
    <property type="molecule type" value="Genomic_DNA"/>
</dbReference>
<dbReference type="InterPro" id="IPR031849">
    <property type="entry name" value="DUF5069"/>
</dbReference>
<dbReference type="STRING" id="497964.CfE428DRAFT_1732"/>
<gene>
    <name evidence="2" type="ORF">CfE428DRAFT_1732</name>
</gene>
<dbReference type="InParanoid" id="B4CYJ4"/>
<evidence type="ECO:0000259" key="1">
    <source>
        <dbReference type="Pfam" id="PF16798"/>
    </source>
</evidence>
<comment type="caution">
    <text evidence="2">The sequence shown here is derived from an EMBL/GenBank/DDBJ whole genome shotgun (WGS) entry which is preliminary data.</text>
</comment>
<accession>B4CYJ4</accession>
<evidence type="ECO:0000313" key="3">
    <source>
        <dbReference type="Proteomes" id="UP000005824"/>
    </source>
</evidence>
<dbReference type="Proteomes" id="UP000005824">
    <property type="component" value="Unassembled WGS sequence"/>
</dbReference>
<dbReference type="eggNOG" id="COG3558">
    <property type="taxonomic scope" value="Bacteria"/>
</dbReference>
<proteinExistence type="predicted"/>
<keyword evidence="3" id="KW-1185">Reference proteome</keyword>
<protein>
    <recommendedName>
        <fullName evidence="1">DUF5069 domain-containing protein</fullName>
    </recommendedName>
</protein>
<dbReference type="Pfam" id="PF16798">
    <property type="entry name" value="DUF5069"/>
    <property type="match status" value="1"/>
</dbReference>
<organism evidence="2 3">
    <name type="scientific">Chthoniobacter flavus Ellin428</name>
    <dbReference type="NCBI Taxonomy" id="497964"/>
    <lineage>
        <taxon>Bacteria</taxon>
        <taxon>Pseudomonadati</taxon>
        <taxon>Verrucomicrobiota</taxon>
        <taxon>Spartobacteria</taxon>
        <taxon>Chthoniobacterales</taxon>
        <taxon>Chthoniobacteraceae</taxon>
        <taxon>Chthoniobacter</taxon>
    </lineage>
</organism>